<feature type="region of interest" description="Disordered" evidence="20">
    <location>
        <begin position="1"/>
        <end position="21"/>
    </location>
</feature>
<evidence type="ECO:0000313" key="23">
    <source>
        <dbReference type="EMBL" id="VDD75600.1"/>
    </source>
</evidence>
<evidence type="ECO:0000256" key="5">
    <source>
        <dbReference type="ARBA" id="ARBA00022448"/>
    </source>
</evidence>
<evidence type="ECO:0000256" key="2">
    <source>
        <dbReference type="ARBA" id="ARBA00004541"/>
    </source>
</evidence>
<evidence type="ECO:0000259" key="22">
    <source>
        <dbReference type="PROSITE" id="PS50222"/>
    </source>
</evidence>
<evidence type="ECO:0000256" key="18">
    <source>
        <dbReference type="PIRSR" id="PIRSR603915-1"/>
    </source>
</evidence>
<proteinExistence type="inferred from homology"/>
<dbReference type="Proteomes" id="UP000267029">
    <property type="component" value="Unassembled WGS sequence"/>
</dbReference>
<evidence type="ECO:0000256" key="8">
    <source>
        <dbReference type="ARBA" id="ARBA00022692"/>
    </source>
</evidence>
<keyword evidence="15" id="KW-0966">Cell projection</keyword>
<evidence type="ECO:0000256" key="15">
    <source>
        <dbReference type="ARBA" id="ARBA00023273"/>
    </source>
</evidence>
<dbReference type="GO" id="GO:0005886">
    <property type="term" value="C:plasma membrane"/>
    <property type="evidence" value="ECO:0007669"/>
    <property type="project" value="UniProtKB-SubCell"/>
</dbReference>
<feature type="transmembrane region" description="Helical" evidence="21">
    <location>
        <begin position="506"/>
        <end position="530"/>
    </location>
</feature>
<dbReference type="OrthoDB" id="444119at2759"/>
<evidence type="ECO:0000256" key="21">
    <source>
        <dbReference type="SAM" id="Phobius"/>
    </source>
</evidence>
<keyword evidence="7 18" id="KW-0107">Calcium channel</keyword>
<keyword evidence="18" id="KW-0109">Calcium transport</keyword>
<dbReference type="AlphaFoldDB" id="A0A0R3U4M1"/>
<feature type="domain" description="EF-hand" evidence="22">
    <location>
        <begin position="597"/>
        <end position="632"/>
    </location>
</feature>
<reference evidence="23 24" key="1">
    <citation type="submission" date="2018-10" db="EMBL/GenBank/DDBJ databases">
        <authorList>
            <consortium name="Pathogen Informatics"/>
        </authorList>
    </citation>
    <scope>NUCLEOTIDE SEQUENCE [LARGE SCALE GENOMIC DNA]</scope>
</reference>
<keyword evidence="13" id="KW-1015">Disulfide bond</keyword>
<comment type="subcellular location">
    <subcellularLocation>
        <location evidence="3">Cell membrane</location>
        <topology evidence="3">Multi-pass membrane protein</topology>
    </subcellularLocation>
    <subcellularLocation>
        <location evidence="1">Cell projection</location>
        <location evidence="1">Cilium</location>
    </subcellularLocation>
    <subcellularLocation>
        <location evidence="2">Cytoplasmic vesicle</location>
    </subcellularLocation>
</comment>
<evidence type="ECO:0000256" key="19">
    <source>
        <dbReference type="PIRSR" id="PIRSR603915-2"/>
    </source>
</evidence>
<dbReference type="InterPro" id="IPR002048">
    <property type="entry name" value="EF_hand_dom"/>
</dbReference>
<organism evidence="23 24">
    <name type="scientific">Mesocestoides corti</name>
    <name type="common">Flatworm</name>
    <dbReference type="NCBI Taxonomy" id="53468"/>
    <lineage>
        <taxon>Eukaryota</taxon>
        <taxon>Metazoa</taxon>
        <taxon>Spiralia</taxon>
        <taxon>Lophotrochozoa</taxon>
        <taxon>Platyhelminthes</taxon>
        <taxon>Cestoda</taxon>
        <taxon>Eucestoda</taxon>
        <taxon>Cyclophyllidea</taxon>
        <taxon>Mesocestoididae</taxon>
        <taxon>Mesocestoides</taxon>
    </lineage>
</organism>
<feature type="binding site" evidence="18">
    <location>
        <position position="614"/>
    </location>
    <ligand>
        <name>Ca(2+)</name>
        <dbReference type="ChEBI" id="CHEBI:29108"/>
        <label>2</label>
    </ligand>
</feature>
<keyword evidence="10" id="KW-0175">Coiled coil</keyword>
<dbReference type="GO" id="GO:0005929">
    <property type="term" value="C:cilium"/>
    <property type="evidence" value="ECO:0007669"/>
    <property type="project" value="UniProtKB-SubCell"/>
</dbReference>
<keyword evidence="18" id="KW-0479">Metal-binding</keyword>
<keyword evidence="11 18" id="KW-0406">Ion transport</keyword>
<evidence type="ECO:0000256" key="11">
    <source>
        <dbReference type="ARBA" id="ARBA00023065"/>
    </source>
</evidence>
<sequence length="716" mass="82229">MGKYNKRTDSSQREKEEELDDIFSTDLGDDDNIGLRKRSGASILQGQHDKYFACHFGDIKVDGDSAKNDNRFVKVLKDIWDTRNRKTMEDKQTQIKTTVRDLVIHLMFIAVILTIALLPTLFLKTHFFTDITKLLFPPSAPRDKSFSNIKNWPQMWRYIQEDFLEATYTSDSKRLQMNSLVGRPRIRQVRVQSTDCETPDYLQAGLPRCFPNFSPNLESRQPLVPGNNQSTTFSKPAWTWRSASESKLRGVAGTIASYTGSGYYLDLASSRSEAKAMLNELKHGLWVGKILFETPYTGGVIASADFRTMYLLRQHSVAEYVIFVCELTLLAFVIYYVVIKKLGLAYFCQFWNLLALGIIALSIACVGLNFYNRIFVRRLLARGIKHYGIYPEFVSIGFISLQYNRVLTLLVFFSLVQIFKYVTFSETMGQLIATLNYALYDMFGFTVMFTIVFAAFAQAGTLMFGQTNPEFKSFDLTAFTLYRIILGDFDIEAIQEAHIVLGPVYFIIYIFFVFFVLLNMFLAIIGEAYAKVKKDMVKRKNDFKFIGYVRHSAKQFLARLSKKKRMPLDKVLDSAGVGDQMELSFGNWRRAMKSAGYSEMESNFLFHKYDKDGDNVLSFLECRKMREDMSMGTAFQPDDSDDEENNDAGEKKTSLCDYDTNVFADPEDCEELNERIADVEVKVNTVVQHISRILAQMEKLERRRRETERAILSGVL</sequence>
<keyword evidence="5" id="KW-0813">Transport</keyword>
<dbReference type="STRING" id="53468.A0A0R3U4M1"/>
<keyword evidence="14" id="KW-0325">Glycoprotein</keyword>
<dbReference type="Gene3D" id="1.10.287.70">
    <property type="match status" value="1"/>
</dbReference>
<dbReference type="InterPro" id="IPR011992">
    <property type="entry name" value="EF-hand-dom_pair"/>
</dbReference>
<evidence type="ECO:0000256" key="10">
    <source>
        <dbReference type="ARBA" id="ARBA00023054"/>
    </source>
</evidence>
<dbReference type="PANTHER" id="PTHR10877:SF183">
    <property type="entry name" value="AT14535P-RELATED"/>
    <property type="match status" value="1"/>
</dbReference>
<dbReference type="PRINTS" id="PR01433">
    <property type="entry name" value="POLYCYSTIN2"/>
</dbReference>
<dbReference type="EMBL" id="UXSR01000211">
    <property type="protein sequence ID" value="VDD75600.1"/>
    <property type="molecule type" value="Genomic_DNA"/>
</dbReference>
<protein>
    <recommendedName>
        <fullName evidence="22">EF-hand domain-containing protein</fullName>
    </recommendedName>
</protein>
<evidence type="ECO:0000256" key="16">
    <source>
        <dbReference type="ARBA" id="ARBA00023303"/>
    </source>
</evidence>
<dbReference type="SUPFAM" id="SSF47473">
    <property type="entry name" value="EF-hand"/>
    <property type="match status" value="1"/>
</dbReference>
<accession>A0A0R3U4M1</accession>
<feature type="disulfide bond" evidence="19">
    <location>
        <begin position="196"/>
        <end position="209"/>
    </location>
</feature>
<keyword evidence="6" id="KW-1003">Cell membrane</keyword>
<evidence type="ECO:0000256" key="17">
    <source>
        <dbReference type="ARBA" id="ARBA00023329"/>
    </source>
</evidence>
<dbReference type="GO" id="GO:0005509">
    <property type="term" value="F:calcium ion binding"/>
    <property type="evidence" value="ECO:0007669"/>
    <property type="project" value="InterPro"/>
</dbReference>
<comment type="similarity">
    <text evidence="4">Belongs to the polycystin family.</text>
</comment>
<feature type="transmembrane region" description="Helical" evidence="21">
    <location>
        <begin position="439"/>
        <end position="464"/>
    </location>
</feature>
<keyword evidence="9 21" id="KW-1133">Transmembrane helix</keyword>
<keyword evidence="17" id="KW-0968">Cytoplasmic vesicle</keyword>
<feature type="transmembrane region" description="Helical" evidence="21">
    <location>
        <begin position="393"/>
        <end position="419"/>
    </location>
</feature>
<evidence type="ECO:0000256" key="13">
    <source>
        <dbReference type="ARBA" id="ARBA00023157"/>
    </source>
</evidence>
<feature type="transmembrane region" description="Helical" evidence="21">
    <location>
        <begin position="350"/>
        <end position="372"/>
    </location>
</feature>
<dbReference type="FunFam" id="1.10.287.70:FF:000055">
    <property type="entry name" value="Polycystic kidney disease 2-like 1"/>
    <property type="match status" value="1"/>
</dbReference>
<evidence type="ECO:0000256" key="4">
    <source>
        <dbReference type="ARBA" id="ARBA00007200"/>
    </source>
</evidence>
<feature type="binding site" evidence="18">
    <location>
        <position position="610"/>
    </location>
    <ligand>
        <name>Ca(2+)</name>
        <dbReference type="ChEBI" id="CHEBI:29108"/>
        <label>2</label>
    </ligand>
</feature>
<dbReference type="Pfam" id="PF20519">
    <property type="entry name" value="Polycystin_dom"/>
    <property type="match status" value="1"/>
</dbReference>
<feature type="binding site" evidence="18">
    <location>
        <position position="621"/>
    </location>
    <ligand>
        <name>Ca(2+)</name>
        <dbReference type="ChEBI" id="CHEBI:29108"/>
        <label>2</label>
    </ligand>
</feature>
<dbReference type="PROSITE" id="PS50222">
    <property type="entry name" value="EF_HAND_2"/>
    <property type="match status" value="1"/>
</dbReference>
<keyword evidence="24" id="KW-1185">Reference proteome</keyword>
<feature type="compositionally biased region" description="Acidic residues" evidence="20">
    <location>
        <begin position="638"/>
        <end position="647"/>
    </location>
</feature>
<dbReference type="Gene3D" id="1.20.5.340">
    <property type="match status" value="1"/>
</dbReference>
<evidence type="ECO:0000256" key="14">
    <source>
        <dbReference type="ARBA" id="ARBA00023180"/>
    </source>
</evidence>
<dbReference type="InterPro" id="IPR051223">
    <property type="entry name" value="Polycystin"/>
</dbReference>
<feature type="transmembrane region" description="Helical" evidence="21">
    <location>
        <begin position="317"/>
        <end position="338"/>
    </location>
</feature>
<feature type="compositionally biased region" description="Basic and acidic residues" evidence="20">
    <location>
        <begin position="1"/>
        <end position="16"/>
    </location>
</feature>
<dbReference type="Pfam" id="PF08016">
    <property type="entry name" value="PKD_channel"/>
    <property type="match status" value="1"/>
</dbReference>
<dbReference type="InterPro" id="IPR013122">
    <property type="entry name" value="PKD1_2_channel"/>
</dbReference>
<evidence type="ECO:0000256" key="20">
    <source>
        <dbReference type="SAM" id="MobiDB-lite"/>
    </source>
</evidence>
<keyword evidence="12 21" id="KW-0472">Membrane</keyword>
<dbReference type="InterPro" id="IPR003915">
    <property type="entry name" value="PKD_2"/>
</dbReference>
<evidence type="ECO:0000256" key="9">
    <source>
        <dbReference type="ARBA" id="ARBA00022989"/>
    </source>
</evidence>
<dbReference type="PANTHER" id="PTHR10877">
    <property type="entry name" value="POLYCYSTIN FAMILY MEMBER"/>
    <property type="match status" value="1"/>
</dbReference>
<keyword evidence="16 18" id="KW-0407">Ion channel</keyword>
<feature type="region of interest" description="Disordered" evidence="20">
    <location>
        <begin position="632"/>
        <end position="653"/>
    </location>
</feature>
<evidence type="ECO:0000313" key="24">
    <source>
        <dbReference type="Proteomes" id="UP000267029"/>
    </source>
</evidence>
<evidence type="ECO:0000256" key="7">
    <source>
        <dbReference type="ARBA" id="ARBA00022673"/>
    </source>
</evidence>
<dbReference type="Gene3D" id="1.10.238.10">
    <property type="entry name" value="EF-hand"/>
    <property type="match status" value="1"/>
</dbReference>
<evidence type="ECO:0000256" key="12">
    <source>
        <dbReference type="ARBA" id="ARBA00023136"/>
    </source>
</evidence>
<dbReference type="InterPro" id="IPR046791">
    <property type="entry name" value="Polycystin_dom"/>
</dbReference>
<evidence type="ECO:0000256" key="3">
    <source>
        <dbReference type="ARBA" id="ARBA00004651"/>
    </source>
</evidence>
<dbReference type="GO" id="GO:0031410">
    <property type="term" value="C:cytoplasmic vesicle"/>
    <property type="evidence" value="ECO:0007669"/>
    <property type="project" value="UniProtKB-SubCell"/>
</dbReference>
<feature type="transmembrane region" description="Helical" evidence="21">
    <location>
        <begin position="102"/>
        <end position="123"/>
    </location>
</feature>
<evidence type="ECO:0000256" key="6">
    <source>
        <dbReference type="ARBA" id="ARBA00022475"/>
    </source>
</evidence>
<name>A0A0R3U4M1_MESCO</name>
<evidence type="ECO:0000256" key="1">
    <source>
        <dbReference type="ARBA" id="ARBA00004138"/>
    </source>
</evidence>
<feature type="binding site" evidence="18">
    <location>
        <position position="612"/>
    </location>
    <ligand>
        <name>Ca(2+)</name>
        <dbReference type="ChEBI" id="CHEBI:29108"/>
        <label>2</label>
    </ligand>
</feature>
<gene>
    <name evidence="23" type="ORF">MCOS_LOCUS1603</name>
</gene>
<dbReference type="GO" id="GO:0050982">
    <property type="term" value="P:detection of mechanical stimulus"/>
    <property type="evidence" value="ECO:0007669"/>
    <property type="project" value="TreeGrafter"/>
</dbReference>
<dbReference type="GO" id="GO:0005262">
    <property type="term" value="F:calcium channel activity"/>
    <property type="evidence" value="ECO:0007669"/>
    <property type="project" value="UniProtKB-KW"/>
</dbReference>
<keyword evidence="8 21" id="KW-0812">Transmembrane</keyword>
<keyword evidence="18" id="KW-0106">Calcium</keyword>